<dbReference type="AlphaFoldDB" id="A0A3G3IJQ6"/>
<dbReference type="RefSeq" id="WP_122951000.1">
    <property type="nucleotide sequence ID" value="NZ_CAESAQ020000052.1"/>
</dbReference>
<dbReference type="EMBL" id="CP024634">
    <property type="protein sequence ID" value="AYQ55981.1"/>
    <property type="molecule type" value="Genomic_DNA"/>
</dbReference>
<proteinExistence type="predicted"/>
<name>A0A3G3IJQ6_9GAMM</name>
<evidence type="ECO:0000313" key="2">
    <source>
        <dbReference type="EMBL" id="CAB5499094.1"/>
    </source>
</evidence>
<evidence type="ECO:0000313" key="1">
    <source>
        <dbReference type="EMBL" id="AYQ55981.1"/>
    </source>
</evidence>
<dbReference type="KEGG" id="bthg:MS2017_0230"/>
<dbReference type="EMBL" id="CAESAQ020000052">
    <property type="protein sequence ID" value="CAB5499094.1"/>
    <property type="molecule type" value="Genomic_DNA"/>
</dbReference>
<reference evidence="2 4" key="2">
    <citation type="submission" date="2020-05" db="EMBL/GenBank/DDBJ databases">
        <authorList>
            <person name="Petersen J."/>
            <person name="Sayavedra L."/>
        </authorList>
    </citation>
    <scope>NUCLEOTIDE SEQUENCE [LARGE SCALE GENOMIC DNA]</scope>
    <source>
        <strain evidence="2">B thermophilus SOXS</strain>
    </source>
</reference>
<accession>A0A3G3IJQ6</accession>
<keyword evidence="4" id="KW-1185">Reference proteome</keyword>
<dbReference type="Proteomes" id="UP000278334">
    <property type="component" value="Chromosome"/>
</dbReference>
<sequence length="94" mass="11268">MLNFEEKLKIFVGILNAKEVSYGDSFNDSIITYAENYEFVFLKKLRSTEDIEKWINMLKHRIIMHEEDLINDIVDDYIDYTLSDNYVNNFCQVK</sequence>
<gene>
    <name evidence="1" type="ORF">MS2017_0230</name>
    <name evidence="2" type="ORF">THERMOS_969</name>
</gene>
<protein>
    <submittedName>
        <fullName evidence="1">Uncharacterized protein</fullName>
    </submittedName>
</protein>
<reference evidence="1 3" key="1">
    <citation type="submission" date="2017-11" db="EMBL/GenBank/DDBJ databases">
        <title>Genome sequence of the bacterial symbiont EPR9N from a vent mussel Bathymodiolus thermophilus.</title>
        <authorList>
            <person name="Won Y.-J."/>
        </authorList>
    </citation>
    <scope>NUCLEOTIDE SEQUENCE [LARGE SCALE GENOMIC DNA]</scope>
    <source>
        <strain evidence="1 3">EPR9N</strain>
    </source>
</reference>
<evidence type="ECO:0000313" key="3">
    <source>
        <dbReference type="Proteomes" id="UP000278334"/>
    </source>
</evidence>
<evidence type="ECO:0000313" key="4">
    <source>
        <dbReference type="Proteomes" id="UP000643672"/>
    </source>
</evidence>
<dbReference type="Proteomes" id="UP000643672">
    <property type="component" value="Unassembled WGS sequence"/>
</dbReference>
<organism evidence="1 3">
    <name type="scientific">Bathymodiolus thermophilus thioautotrophic gill symbiont</name>
    <dbReference type="NCBI Taxonomy" id="2360"/>
    <lineage>
        <taxon>Bacteria</taxon>
        <taxon>Pseudomonadati</taxon>
        <taxon>Pseudomonadota</taxon>
        <taxon>Gammaproteobacteria</taxon>
        <taxon>sulfur-oxidizing symbionts</taxon>
    </lineage>
</organism>